<comment type="caution">
    <text evidence="2">The sequence shown here is derived from an EMBL/GenBank/DDBJ whole genome shotgun (WGS) entry which is preliminary data.</text>
</comment>
<dbReference type="AlphaFoldDB" id="A0AAD2G6X3"/>
<keyword evidence="3" id="KW-1185">Reference proteome</keyword>
<organism evidence="2 3">
    <name type="scientific">Cylindrotheca closterium</name>
    <dbReference type="NCBI Taxonomy" id="2856"/>
    <lineage>
        <taxon>Eukaryota</taxon>
        <taxon>Sar</taxon>
        <taxon>Stramenopiles</taxon>
        <taxon>Ochrophyta</taxon>
        <taxon>Bacillariophyta</taxon>
        <taxon>Bacillariophyceae</taxon>
        <taxon>Bacillariophycidae</taxon>
        <taxon>Bacillariales</taxon>
        <taxon>Bacillariaceae</taxon>
        <taxon>Cylindrotheca</taxon>
    </lineage>
</organism>
<accession>A0AAD2G6X3</accession>
<feature type="chain" id="PRO_5042220798" description="Protein xylosyltransferase" evidence="1">
    <location>
        <begin position="30"/>
        <end position="955"/>
    </location>
</feature>
<evidence type="ECO:0000256" key="1">
    <source>
        <dbReference type="SAM" id="SignalP"/>
    </source>
</evidence>
<feature type="signal peptide" evidence="1">
    <location>
        <begin position="1"/>
        <end position="29"/>
    </location>
</feature>
<dbReference type="EMBL" id="CAKOGP040002202">
    <property type="protein sequence ID" value="CAJ1965047.1"/>
    <property type="molecule type" value="Genomic_DNA"/>
</dbReference>
<protein>
    <recommendedName>
        <fullName evidence="4">Protein xylosyltransferase</fullName>
    </recommendedName>
</protein>
<evidence type="ECO:0000313" key="3">
    <source>
        <dbReference type="Proteomes" id="UP001295423"/>
    </source>
</evidence>
<evidence type="ECO:0000313" key="2">
    <source>
        <dbReference type="EMBL" id="CAJ1965047.1"/>
    </source>
</evidence>
<name>A0AAD2G6X3_9STRA</name>
<evidence type="ECO:0008006" key="4">
    <source>
        <dbReference type="Google" id="ProtNLM"/>
    </source>
</evidence>
<gene>
    <name evidence="2" type="ORF">CYCCA115_LOCUS20922</name>
</gene>
<proteinExistence type="predicted"/>
<sequence>MKYGAWTSRIKLLSLLVLILLLLLHQLRGSFLLQQTTINTTWILQEDAINAPTFSDSDERLTLVHCVGENFLPGSSWHSKSCHYRNLCYHDQQQWTLRPSSTLQLELEEENNFFFFSSTKLQQNVSTIGLRPSWVRNKQYRWSPNLDVTNNADRDTIRKTVRKHVDRTVIIVSVPPFGSMITFLVDLLFPIFNLIELFHLQSSTFDKPILVNLLNIQDLNDDDIAWMEKGLSWMGYELMYRNISSLTTNLSSSSSQIPYCFSHAAAGIGMLTVTGLSQRGALATDYQPAWSRNHAGRGVLLHQFRNHVLRHTLTKKKKEKENLEDSSSRKKMIQLAFTATTRDNWKDLSKCLDDTVATTQNSYSIRHIDWTSHGRMNNTVDLMETAASSYAWIADANNENCTWPALFLPKGAHLILLYDSNVLVKNKKKRNKNSNGGNGRPIKLDFGLWNQLSHIHVHWLSLSHPPVTLANMMAGILLNNNISGNDTIKSDTQDGTRQIHSDSSTKVRFDGGMPLSLKTRHMPEGSSKVHCIGENWMWNAAHYRSCHVQHLCFDTVSKTFVLPATATHNNNGRLLPMDAVSTWVDPQTTKVMMGHSIRHSTSEDAWFPLLQSSSSPNKDYSYYALDPNVIWLPFFSEQPNISNPGHLLWDFWLPMFTLMELFLPKDGGRPKLLLTNLDSSCTKGAIDASCYKMVSKFLPLLGVSNDSLVSAMVESQLWDPTTDVPEHPTPLVCAENGLMGIGMLTDHGSKKHGQLLEDYQSVQNIGRGPMFWRFRNFMLKNLKQEESSGRPAAPWKITFSINSSQNPSRRRAMERQIEIAQELFPPDGNELGIVVESVQLGQLALEAQTKLMDETAVFVSVMGGSASTAMFLRRDTSLILYYNDIDDFAKGNPNKGGNSIPNRMDWDFWNNASYLRVHWLPIRTMDAENDLKSFARLLQVEVNTAMLLAQEQSTA</sequence>
<dbReference type="Proteomes" id="UP001295423">
    <property type="component" value="Unassembled WGS sequence"/>
</dbReference>
<keyword evidence="1" id="KW-0732">Signal</keyword>
<reference evidence="2" key="1">
    <citation type="submission" date="2023-08" db="EMBL/GenBank/DDBJ databases">
        <authorList>
            <person name="Audoor S."/>
            <person name="Bilcke G."/>
        </authorList>
    </citation>
    <scope>NUCLEOTIDE SEQUENCE</scope>
</reference>